<dbReference type="GO" id="GO:0016780">
    <property type="term" value="F:phosphotransferase activity, for other substituted phosphate groups"/>
    <property type="evidence" value="ECO:0007669"/>
    <property type="project" value="InterPro"/>
</dbReference>
<feature type="transmembrane region" description="Helical" evidence="1">
    <location>
        <begin position="42"/>
        <end position="66"/>
    </location>
</feature>
<reference evidence="2 3" key="1">
    <citation type="submission" date="2016-10" db="EMBL/GenBank/DDBJ databases">
        <authorList>
            <person name="de Groot N.N."/>
        </authorList>
    </citation>
    <scope>NUCLEOTIDE SEQUENCE [LARGE SCALE GENOMIC DNA]</scope>
    <source>
        <strain evidence="2 3">BH539</strain>
    </source>
</reference>
<dbReference type="EMBL" id="FNCI01000010">
    <property type="protein sequence ID" value="SDG35231.1"/>
    <property type="molecule type" value="Genomic_DNA"/>
</dbReference>
<dbReference type="OrthoDB" id="1034332at2"/>
<dbReference type="AlphaFoldDB" id="A0A1G7TJ52"/>
<dbReference type="Pfam" id="PF01066">
    <property type="entry name" value="CDP-OH_P_transf"/>
    <property type="match status" value="1"/>
</dbReference>
<feature type="transmembrane region" description="Helical" evidence="1">
    <location>
        <begin position="152"/>
        <end position="170"/>
    </location>
</feature>
<dbReference type="Gene3D" id="1.20.120.1760">
    <property type="match status" value="1"/>
</dbReference>
<dbReference type="InterPro" id="IPR000462">
    <property type="entry name" value="CDP-OH_P_trans"/>
</dbReference>
<keyword evidence="2" id="KW-0808">Transferase</keyword>
<evidence type="ECO:0000313" key="3">
    <source>
        <dbReference type="Proteomes" id="UP000198641"/>
    </source>
</evidence>
<evidence type="ECO:0000256" key="1">
    <source>
        <dbReference type="SAM" id="Phobius"/>
    </source>
</evidence>
<accession>A0A1G7TJ52</accession>
<dbReference type="GO" id="GO:0008654">
    <property type="term" value="P:phospholipid biosynthetic process"/>
    <property type="evidence" value="ECO:0007669"/>
    <property type="project" value="InterPro"/>
</dbReference>
<keyword evidence="1" id="KW-1133">Transmembrane helix</keyword>
<keyword evidence="1" id="KW-0812">Transmembrane</keyword>
<evidence type="ECO:0000313" key="2">
    <source>
        <dbReference type="EMBL" id="SDG35231.1"/>
    </source>
</evidence>
<sequence length="204" mass="22186">MSLSIYQLKSRFQDLLRPLVTRLYQSGVTANQVTVMAGVGSILLGALLCLLPHPGLFALIPLWMFIRMALNAIDGMLAREFSQQSRLGAYLNELADIVSDAVLYLPFALLAGVEPALIIALTLLAIMSEYTGVLGVMVGADRRYDGPMGKSDRALVFGTLGLLVALGWLPAFWLNLVFAAVILLLCLTIFNRVKSGLKQSETKN</sequence>
<dbReference type="RefSeq" id="WP_092526947.1">
    <property type="nucleotide sequence ID" value="NZ_FNCI01000010.1"/>
</dbReference>
<keyword evidence="3" id="KW-1185">Reference proteome</keyword>
<name>A0A1G7TJ52_9GAMM</name>
<feature type="transmembrane region" description="Helical" evidence="1">
    <location>
        <begin position="176"/>
        <end position="193"/>
    </location>
</feature>
<dbReference type="InterPro" id="IPR043130">
    <property type="entry name" value="CDP-OH_PTrfase_TM_dom"/>
</dbReference>
<organism evidence="2 3">
    <name type="scientific">Onishia taeanensis</name>
    <dbReference type="NCBI Taxonomy" id="284577"/>
    <lineage>
        <taxon>Bacteria</taxon>
        <taxon>Pseudomonadati</taxon>
        <taxon>Pseudomonadota</taxon>
        <taxon>Gammaproteobacteria</taxon>
        <taxon>Oceanospirillales</taxon>
        <taxon>Halomonadaceae</taxon>
        <taxon>Onishia</taxon>
    </lineage>
</organism>
<dbReference type="Proteomes" id="UP000198641">
    <property type="component" value="Unassembled WGS sequence"/>
</dbReference>
<protein>
    <submittedName>
        <fullName evidence="2">CDP-diacylglycerol--glycerol-3-phosphate 3-phosphatidyltransferase</fullName>
    </submittedName>
</protein>
<dbReference type="STRING" id="284577.SAMN05216571_110109"/>
<keyword evidence="1" id="KW-0472">Membrane</keyword>
<dbReference type="GO" id="GO:0016020">
    <property type="term" value="C:membrane"/>
    <property type="evidence" value="ECO:0007669"/>
    <property type="project" value="InterPro"/>
</dbReference>
<gene>
    <name evidence="2" type="ORF">SAMN05216571_110109</name>
</gene>
<feature type="transmembrane region" description="Helical" evidence="1">
    <location>
        <begin position="116"/>
        <end position="140"/>
    </location>
</feature>
<proteinExistence type="predicted"/>